<proteinExistence type="predicted"/>
<evidence type="ECO:0000313" key="2">
    <source>
        <dbReference type="EMBL" id="PKA57077.1"/>
    </source>
</evidence>
<evidence type="ECO:0000256" key="1">
    <source>
        <dbReference type="SAM" id="MobiDB-lite"/>
    </source>
</evidence>
<evidence type="ECO:0000313" key="3">
    <source>
        <dbReference type="Proteomes" id="UP000236161"/>
    </source>
</evidence>
<keyword evidence="3" id="KW-1185">Reference proteome</keyword>
<reference evidence="2 3" key="1">
    <citation type="journal article" date="2017" name="Nature">
        <title>The Apostasia genome and the evolution of orchids.</title>
        <authorList>
            <person name="Zhang G.Q."/>
            <person name="Liu K.W."/>
            <person name="Li Z."/>
            <person name="Lohaus R."/>
            <person name="Hsiao Y.Y."/>
            <person name="Niu S.C."/>
            <person name="Wang J.Y."/>
            <person name="Lin Y.C."/>
            <person name="Xu Q."/>
            <person name="Chen L.J."/>
            <person name="Yoshida K."/>
            <person name="Fujiwara S."/>
            <person name="Wang Z.W."/>
            <person name="Zhang Y.Q."/>
            <person name="Mitsuda N."/>
            <person name="Wang M."/>
            <person name="Liu G.H."/>
            <person name="Pecoraro L."/>
            <person name="Huang H.X."/>
            <person name="Xiao X.J."/>
            <person name="Lin M."/>
            <person name="Wu X.Y."/>
            <person name="Wu W.L."/>
            <person name="Chen Y.Y."/>
            <person name="Chang S.B."/>
            <person name="Sakamoto S."/>
            <person name="Ohme-Takagi M."/>
            <person name="Yagi M."/>
            <person name="Zeng S.J."/>
            <person name="Shen C.Y."/>
            <person name="Yeh C.M."/>
            <person name="Luo Y.B."/>
            <person name="Tsai W.C."/>
            <person name="Van de Peer Y."/>
            <person name="Liu Z.J."/>
        </authorList>
    </citation>
    <scope>NUCLEOTIDE SEQUENCE [LARGE SCALE GENOMIC DNA]</scope>
    <source>
        <strain evidence="3">cv. Shenzhen</strain>
        <tissue evidence="2">Stem</tissue>
    </source>
</reference>
<name>A0A2I0AND5_9ASPA</name>
<gene>
    <name evidence="2" type="ORF">AXF42_Ash002381</name>
</gene>
<feature type="region of interest" description="Disordered" evidence="1">
    <location>
        <begin position="1"/>
        <end position="49"/>
    </location>
</feature>
<dbReference type="EMBL" id="KZ451969">
    <property type="protein sequence ID" value="PKA57077.1"/>
    <property type="molecule type" value="Genomic_DNA"/>
</dbReference>
<dbReference type="Proteomes" id="UP000236161">
    <property type="component" value="Unassembled WGS sequence"/>
</dbReference>
<accession>A0A2I0AND5</accession>
<protein>
    <submittedName>
        <fullName evidence="2">Uncharacterized protein</fullName>
    </submittedName>
</protein>
<organism evidence="2 3">
    <name type="scientific">Apostasia shenzhenica</name>
    <dbReference type="NCBI Taxonomy" id="1088818"/>
    <lineage>
        <taxon>Eukaryota</taxon>
        <taxon>Viridiplantae</taxon>
        <taxon>Streptophyta</taxon>
        <taxon>Embryophyta</taxon>
        <taxon>Tracheophyta</taxon>
        <taxon>Spermatophyta</taxon>
        <taxon>Magnoliopsida</taxon>
        <taxon>Liliopsida</taxon>
        <taxon>Asparagales</taxon>
        <taxon>Orchidaceae</taxon>
        <taxon>Apostasioideae</taxon>
        <taxon>Apostasia</taxon>
    </lineage>
</organism>
<feature type="compositionally biased region" description="Basic and acidic residues" evidence="1">
    <location>
        <begin position="15"/>
        <end position="26"/>
    </location>
</feature>
<sequence length="49" mass="5397">MLQNMIHAEEEEMKESECYHTSREAGRGANRSGKKSADGSKTDVISILA</sequence>
<dbReference type="AlphaFoldDB" id="A0A2I0AND5"/>